<feature type="compositionally biased region" description="Basic and acidic residues" evidence="1">
    <location>
        <begin position="50"/>
        <end position="71"/>
    </location>
</feature>
<reference evidence="2 3" key="1">
    <citation type="submission" date="2024-06" db="EMBL/GenBank/DDBJ databases">
        <title>A chromosome level genome sequence of Diviner's sage (Salvia divinorum).</title>
        <authorList>
            <person name="Ford S.A."/>
            <person name="Ro D.-K."/>
            <person name="Ness R.W."/>
            <person name="Phillips M.A."/>
        </authorList>
    </citation>
    <scope>NUCLEOTIDE SEQUENCE [LARGE SCALE GENOMIC DNA]</scope>
    <source>
        <strain evidence="2">SAF-2024a</strain>
        <tissue evidence="2">Leaf</tissue>
    </source>
</reference>
<dbReference type="PANTHER" id="PTHR33067">
    <property type="entry name" value="RNA-DIRECTED DNA POLYMERASE-RELATED"/>
    <property type="match status" value="1"/>
</dbReference>
<evidence type="ECO:0000313" key="2">
    <source>
        <dbReference type="EMBL" id="KAL1549076.1"/>
    </source>
</evidence>
<proteinExistence type="predicted"/>
<dbReference type="EMBL" id="JBEAFC010000007">
    <property type="protein sequence ID" value="KAL1549076.1"/>
    <property type="molecule type" value="Genomic_DNA"/>
</dbReference>
<feature type="compositionally biased region" description="Basic and acidic residues" evidence="1">
    <location>
        <begin position="27"/>
        <end position="38"/>
    </location>
</feature>
<dbReference type="Proteomes" id="UP001567538">
    <property type="component" value="Unassembled WGS sequence"/>
</dbReference>
<dbReference type="PANTHER" id="PTHR33067:SF15">
    <property type="entry name" value="RNA-DIRECTED DNA POLYMERASE"/>
    <property type="match status" value="1"/>
</dbReference>
<protein>
    <submittedName>
        <fullName evidence="2">Uncharacterized protein</fullName>
    </submittedName>
</protein>
<accession>A0ABD1GY36</accession>
<sequence>MRGNEGRIPTTVKMLGKENISSIGLRPNEEQVRPKRPLDEEESSGGGGELIKEAEKTGDHKKPEEVASEESKETEEEEEVPTTIKESISVVIQRQKVPMKQGDPGMFTLLISIRNNEITQAVCDLGASINVLPLFVYQKLSGVKMVIA</sequence>
<gene>
    <name evidence="2" type="ORF">AAHA92_17223</name>
</gene>
<dbReference type="AlphaFoldDB" id="A0ABD1GY36"/>
<evidence type="ECO:0000313" key="3">
    <source>
        <dbReference type="Proteomes" id="UP001567538"/>
    </source>
</evidence>
<organism evidence="2 3">
    <name type="scientific">Salvia divinorum</name>
    <name type="common">Maria pastora</name>
    <name type="synonym">Diviner's sage</name>
    <dbReference type="NCBI Taxonomy" id="28513"/>
    <lineage>
        <taxon>Eukaryota</taxon>
        <taxon>Viridiplantae</taxon>
        <taxon>Streptophyta</taxon>
        <taxon>Embryophyta</taxon>
        <taxon>Tracheophyta</taxon>
        <taxon>Spermatophyta</taxon>
        <taxon>Magnoliopsida</taxon>
        <taxon>eudicotyledons</taxon>
        <taxon>Gunneridae</taxon>
        <taxon>Pentapetalae</taxon>
        <taxon>asterids</taxon>
        <taxon>lamiids</taxon>
        <taxon>Lamiales</taxon>
        <taxon>Lamiaceae</taxon>
        <taxon>Nepetoideae</taxon>
        <taxon>Mentheae</taxon>
        <taxon>Salviinae</taxon>
        <taxon>Salvia</taxon>
        <taxon>Salvia subgen. Calosphace</taxon>
    </lineage>
</organism>
<comment type="caution">
    <text evidence="2">The sequence shown here is derived from an EMBL/GenBank/DDBJ whole genome shotgun (WGS) entry which is preliminary data.</text>
</comment>
<evidence type="ECO:0000256" key="1">
    <source>
        <dbReference type="SAM" id="MobiDB-lite"/>
    </source>
</evidence>
<feature type="region of interest" description="Disordered" evidence="1">
    <location>
        <begin position="1"/>
        <end position="82"/>
    </location>
</feature>
<keyword evidence="3" id="KW-1185">Reference proteome</keyword>
<name>A0ABD1GY36_SALDI</name>